<keyword evidence="3" id="KW-0349">Heme</keyword>
<dbReference type="GO" id="GO:0046872">
    <property type="term" value="F:metal ion binding"/>
    <property type="evidence" value="ECO:0007669"/>
    <property type="project" value="UniProtKB-KW"/>
</dbReference>
<feature type="transmembrane region" description="Helical" evidence="10">
    <location>
        <begin position="413"/>
        <end position="433"/>
    </location>
</feature>
<feature type="transmembrane region" description="Helical" evidence="10">
    <location>
        <begin position="325"/>
        <end position="347"/>
    </location>
</feature>
<feature type="transmembrane region" description="Helical" evidence="10">
    <location>
        <begin position="146"/>
        <end position="167"/>
    </location>
</feature>
<feature type="transmembrane region" description="Helical" evidence="10">
    <location>
        <begin position="439"/>
        <end position="458"/>
    </location>
</feature>
<keyword evidence="2" id="KW-0813">Transport</keyword>
<gene>
    <name evidence="13" type="ORF">ENM11_08985</name>
</gene>
<sequence length="466" mass="52469">MKTGRKTVGLYIEKKLSEAMAQKVEAGPLGRVFDEFVRWLVERLERTPIVTFRFQVPRLAVSPFGYLGTLTAIVFLILGITGGLLMFYYRPDVRLAYDSVKEIEENIEFGFFLRNIHYHASNAMVFLAIAHLFYQYFSGRYKVKNEVIWVTGIILGTVTVLEAFTGYDLILNQRAMLAVNIAVGLTNSAPLLGPQMAPILLGGGLYDLIIRFYALHVFVLPMVMLLLVLVHFPRNLVFDPPVVAGVIGAILVAGGLYPVDLGLKYDPTRAIVEVPEWYLTAIYAFIRTGLERFTSGALLPLLFILFFLLIPFVDRSKKLSWRERPFLTAAGLSSIVLIIVTTVWGFYTTPRVDAFTAVYVEPLIFYPTLLFLITATFIISYKYIAPPMSSPTRPAPKSRPVTIQLPYEWSVRVIMGLLAVIGILSLIAFQQYLEGLKNLSLFNLGVVVMLFGLIAHMYRHAMQQVK</sequence>
<dbReference type="PANTHER" id="PTHR19271">
    <property type="entry name" value="CYTOCHROME B"/>
    <property type="match status" value="1"/>
</dbReference>
<feature type="transmembrane region" description="Helical" evidence="10">
    <location>
        <begin position="208"/>
        <end position="230"/>
    </location>
</feature>
<proteinExistence type="predicted"/>
<keyword evidence="9 10" id="KW-0472">Membrane</keyword>
<dbReference type="EMBL" id="DRWN01000075">
    <property type="protein sequence ID" value="HHK69258.1"/>
    <property type="molecule type" value="Genomic_DNA"/>
</dbReference>
<dbReference type="InterPro" id="IPR036150">
    <property type="entry name" value="Cyt_b/b6_C_sf"/>
</dbReference>
<dbReference type="Pfam" id="PF00033">
    <property type="entry name" value="Cytochrome_B"/>
    <property type="match status" value="1"/>
</dbReference>
<keyword evidence="8" id="KW-0408">Iron</keyword>
<keyword evidence="6" id="KW-0249">Electron transport</keyword>
<evidence type="ECO:0000259" key="12">
    <source>
        <dbReference type="PROSITE" id="PS51003"/>
    </source>
</evidence>
<protein>
    <submittedName>
        <fullName evidence="13">Cytochrome bc complex cytochrome b subunit</fullName>
    </submittedName>
</protein>
<evidence type="ECO:0000256" key="6">
    <source>
        <dbReference type="ARBA" id="ARBA00022982"/>
    </source>
</evidence>
<evidence type="ECO:0000256" key="7">
    <source>
        <dbReference type="ARBA" id="ARBA00022989"/>
    </source>
</evidence>
<dbReference type="GO" id="GO:0016491">
    <property type="term" value="F:oxidoreductase activity"/>
    <property type="evidence" value="ECO:0007669"/>
    <property type="project" value="InterPro"/>
</dbReference>
<dbReference type="GO" id="GO:0009055">
    <property type="term" value="F:electron transfer activity"/>
    <property type="evidence" value="ECO:0007669"/>
    <property type="project" value="InterPro"/>
</dbReference>
<accession>A0A7C5LB26</accession>
<evidence type="ECO:0000259" key="11">
    <source>
        <dbReference type="PROSITE" id="PS51002"/>
    </source>
</evidence>
<feature type="transmembrane region" description="Helical" evidence="10">
    <location>
        <begin position="293"/>
        <end position="313"/>
    </location>
</feature>
<dbReference type="PROSITE" id="PS51002">
    <property type="entry name" value="CYTB_NTER"/>
    <property type="match status" value="1"/>
</dbReference>
<feature type="domain" description="Cytochrome b/b6 N-terminal region profile" evidence="11">
    <location>
        <begin position="36"/>
        <end position="244"/>
    </location>
</feature>
<comment type="caution">
    <text evidence="13">The sequence shown here is derived from an EMBL/GenBank/DDBJ whole genome shotgun (WGS) entry which is preliminary data.</text>
</comment>
<evidence type="ECO:0000313" key="13">
    <source>
        <dbReference type="EMBL" id="HHK69258.1"/>
    </source>
</evidence>
<feature type="transmembrane region" description="Helical" evidence="10">
    <location>
        <begin position="242"/>
        <end position="259"/>
    </location>
</feature>
<name>A0A7C5LB26_CALS0</name>
<evidence type="ECO:0000256" key="1">
    <source>
        <dbReference type="ARBA" id="ARBA00004141"/>
    </source>
</evidence>
<dbReference type="GO" id="GO:0022904">
    <property type="term" value="P:respiratory electron transport chain"/>
    <property type="evidence" value="ECO:0007669"/>
    <property type="project" value="InterPro"/>
</dbReference>
<organism evidence="13">
    <name type="scientific">Caldiarchaeum subterraneum</name>
    <dbReference type="NCBI Taxonomy" id="311458"/>
    <lineage>
        <taxon>Archaea</taxon>
        <taxon>Nitrososphaerota</taxon>
        <taxon>Candidatus Caldarchaeales</taxon>
        <taxon>Candidatus Caldarchaeaceae</taxon>
        <taxon>Candidatus Caldarchaeum</taxon>
    </lineage>
</organism>
<dbReference type="InterPro" id="IPR005798">
    <property type="entry name" value="Cyt_b/b6_C"/>
</dbReference>
<evidence type="ECO:0000256" key="8">
    <source>
        <dbReference type="ARBA" id="ARBA00023004"/>
    </source>
</evidence>
<dbReference type="PANTHER" id="PTHR19271:SF16">
    <property type="entry name" value="CYTOCHROME B"/>
    <property type="match status" value="1"/>
</dbReference>
<keyword evidence="4 10" id="KW-0812">Transmembrane</keyword>
<evidence type="ECO:0000256" key="3">
    <source>
        <dbReference type="ARBA" id="ARBA00022617"/>
    </source>
</evidence>
<evidence type="ECO:0000256" key="5">
    <source>
        <dbReference type="ARBA" id="ARBA00022723"/>
    </source>
</evidence>
<evidence type="ECO:0000256" key="2">
    <source>
        <dbReference type="ARBA" id="ARBA00022448"/>
    </source>
</evidence>
<dbReference type="Pfam" id="PF00032">
    <property type="entry name" value="Cytochrom_B_C"/>
    <property type="match status" value="1"/>
</dbReference>
<feature type="transmembrane region" description="Helical" evidence="10">
    <location>
        <begin position="116"/>
        <end position="134"/>
    </location>
</feature>
<dbReference type="SUPFAM" id="SSF81342">
    <property type="entry name" value="Transmembrane di-heme cytochromes"/>
    <property type="match status" value="1"/>
</dbReference>
<comment type="subcellular location">
    <subcellularLocation>
        <location evidence="1">Membrane</location>
        <topology evidence="1">Multi-pass membrane protein</topology>
    </subcellularLocation>
</comment>
<keyword evidence="7 10" id="KW-1133">Transmembrane helix</keyword>
<reference evidence="13" key="1">
    <citation type="journal article" date="2020" name="mSystems">
        <title>Genome- and Community-Level Interaction Insights into Carbon Utilization and Element Cycling Functions of Hydrothermarchaeota in Hydrothermal Sediment.</title>
        <authorList>
            <person name="Zhou Z."/>
            <person name="Liu Y."/>
            <person name="Xu W."/>
            <person name="Pan J."/>
            <person name="Luo Z.H."/>
            <person name="Li M."/>
        </authorList>
    </citation>
    <scope>NUCLEOTIDE SEQUENCE [LARGE SCALE GENOMIC DNA]</scope>
    <source>
        <strain evidence="13">SpSt-1056</strain>
    </source>
</reference>
<evidence type="ECO:0000256" key="10">
    <source>
        <dbReference type="SAM" id="Phobius"/>
    </source>
</evidence>
<dbReference type="GO" id="GO:0016020">
    <property type="term" value="C:membrane"/>
    <property type="evidence" value="ECO:0007669"/>
    <property type="project" value="UniProtKB-SubCell"/>
</dbReference>
<dbReference type="AlphaFoldDB" id="A0A7C5LB26"/>
<feature type="domain" description="Cytochrome b/b6 C-terminal region profile" evidence="12">
    <location>
        <begin position="274"/>
        <end position="387"/>
    </location>
</feature>
<feature type="transmembrane region" description="Helical" evidence="10">
    <location>
        <begin position="64"/>
        <end position="89"/>
    </location>
</feature>
<dbReference type="Gene3D" id="1.20.810.10">
    <property type="entry name" value="Cytochrome Bc1 Complex, Chain C"/>
    <property type="match status" value="2"/>
</dbReference>
<dbReference type="PROSITE" id="PS51003">
    <property type="entry name" value="CYTB_CTER"/>
    <property type="match status" value="1"/>
</dbReference>
<feature type="transmembrane region" description="Helical" evidence="10">
    <location>
        <begin position="363"/>
        <end position="384"/>
    </location>
</feature>
<keyword evidence="5" id="KW-0479">Metal-binding</keyword>
<dbReference type="InterPro" id="IPR016174">
    <property type="entry name" value="Di-haem_cyt_TM"/>
</dbReference>
<dbReference type="InterPro" id="IPR005797">
    <property type="entry name" value="Cyt_b/b6_N"/>
</dbReference>
<evidence type="ECO:0000256" key="4">
    <source>
        <dbReference type="ARBA" id="ARBA00022692"/>
    </source>
</evidence>
<dbReference type="InterPro" id="IPR027387">
    <property type="entry name" value="Cytb/b6-like_sf"/>
</dbReference>
<evidence type="ECO:0000256" key="9">
    <source>
        <dbReference type="ARBA" id="ARBA00023136"/>
    </source>
</evidence>
<dbReference type="SUPFAM" id="SSF81648">
    <property type="entry name" value="a domain/subunit of cytochrome bc1 complex (Ubiquinol-cytochrome c reductase)"/>
    <property type="match status" value="1"/>
</dbReference>